<proteinExistence type="predicted"/>
<protein>
    <submittedName>
        <fullName evidence="2">Uncharacterized protein</fullName>
    </submittedName>
</protein>
<gene>
    <name evidence="2" type="ORF">QB898_08720</name>
</gene>
<organism evidence="2 3">
    <name type="scientific">Ottowia cancrivicina</name>
    <dbReference type="NCBI Taxonomy" id="3040346"/>
    <lineage>
        <taxon>Bacteria</taxon>
        <taxon>Pseudomonadati</taxon>
        <taxon>Pseudomonadota</taxon>
        <taxon>Betaproteobacteria</taxon>
        <taxon>Burkholderiales</taxon>
        <taxon>Comamonadaceae</taxon>
        <taxon>Ottowia</taxon>
    </lineage>
</organism>
<keyword evidence="1" id="KW-0812">Transmembrane</keyword>
<comment type="caution">
    <text evidence="2">The sequence shown here is derived from an EMBL/GenBank/DDBJ whole genome shotgun (WGS) entry which is preliminary data.</text>
</comment>
<sequence length="197" mass="21633">MTRAQLPARPPGVQPLGSASRGLRCGCRPPRLSAGRALGWGVLAALALVFLAGAYLLKQTVGYSGAVLGDLRVSQPLFSGARAPYRLQVGRKTVGWVSQLDSWYIERGYAYGTLASEQAAATPRSAASAVQTYQLAYFLFDCRSNEFKRYESDRAAFTAELARRGLPWRNFMSGENIVGMKYNQRRFDSRCEPGAPR</sequence>
<keyword evidence="3" id="KW-1185">Reference proteome</keyword>
<dbReference type="AlphaFoldDB" id="A0AAW6RLW6"/>
<accession>A0AAW6RLW6</accession>
<name>A0AAW6RLW6_9BURK</name>
<reference evidence="2 3" key="1">
    <citation type="submission" date="2023-04" db="EMBL/GenBank/DDBJ databases">
        <title>Ottowia paracancer sp. nov., isolated from human stomach.</title>
        <authorList>
            <person name="Song Y."/>
        </authorList>
    </citation>
    <scope>NUCLEOTIDE SEQUENCE [LARGE SCALE GENOMIC DNA]</scope>
    <source>
        <strain evidence="2 3">10c7w1</strain>
    </source>
</reference>
<dbReference type="RefSeq" id="WP_279524622.1">
    <property type="nucleotide sequence ID" value="NZ_JARVII010000016.1"/>
</dbReference>
<keyword evidence="1" id="KW-1133">Transmembrane helix</keyword>
<evidence type="ECO:0000256" key="1">
    <source>
        <dbReference type="SAM" id="Phobius"/>
    </source>
</evidence>
<feature type="transmembrane region" description="Helical" evidence="1">
    <location>
        <begin position="38"/>
        <end position="57"/>
    </location>
</feature>
<evidence type="ECO:0000313" key="2">
    <source>
        <dbReference type="EMBL" id="MDG9699787.1"/>
    </source>
</evidence>
<dbReference type="EMBL" id="JARVII010000016">
    <property type="protein sequence ID" value="MDG9699787.1"/>
    <property type="molecule type" value="Genomic_DNA"/>
</dbReference>
<keyword evidence="1" id="KW-0472">Membrane</keyword>
<evidence type="ECO:0000313" key="3">
    <source>
        <dbReference type="Proteomes" id="UP001237156"/>
    </source>
</evidence>
<dbReference type="Proteomes" id="UP001237156">
    <property type="component" value="Unassembled WGS sequence"/>
</dbReference>